<proteinExistence type="predicted"/>
<feature type="compositionally biased region" description="Low complexity" evidence="1">
    <location>
        <begin position="19"/>
        <end position="33"/>
    </location>
</feature>
<dbReference type="EMBL" id="QJNS01000344">
    <property type="protein sequence ID" value="RYO79137.1"/>
    <property type="molecule type" value="Genomic_DNA"/>
</dbReference>
<feature type="compositionally biased region" description="Low complexity" evidence="1">
    <location>
        <begin position="1"/>
        <end position="13"/>
    </location>
</feature>
<evidence type="ECO:0000313" key="4">
    <source>
        <dbReference type="Proteomes" id="UP000294003"/>
    </source>
</evidence>
<feature type="region of interest" description="Disordered" evidence="1">
    <location>
        <begin position="1"/>
        <end position="33"/>
    </location>
</feature>
<feature type="region of interest" description="Disordered" evidence="1">
    <location>
        <begin position="54"/>
        <end position="73"/>
    </location>
</feature>
<reference evidence="3 4" key="1">
    <citation type="submission" date="2018-06" db="EMBL/GenBank/DDBJ databases">
        <title>Complete Genomes of Monosporascus.</title>
        <authorList>
            <person name="Robinson A.J."/>
            <person name="Natvig D.O."/>
        </authorList>
    </citation>
    <scope>NUCLEOTIDE SEQUENCE [LARGE SCALE GENOMIC DNA]</scope>
    <source>
        <strain evidence="3 4">CBS 609.92</strain>
    </source>
</reference>
<organism evidence="3 4">
    <name type="scientific">Monosporascus cannonballus</name>
    <dbReference type="NCBI Taxonomy" id="155416"/>
    <lineage>
        <taxon>Eukaryota</taxon>
        <taxon>Fungi</taxon>
        <taxon>Dikarya</taxon>
        <taxon>Ascomycota</taxon>
        <taxon>Pezizomycotina</taxon>
        <taxon>Sordariomycetes</taxon>
        <taxon>Xylariomycetidae</taxon>
        <taxon>Xylariales</taxon>
        <taxon>Xylariales incertae sedis</taxon>
        <taxon>Monosporascus</taxon>
    </lineage>
</organism>
<keyword evidence="2" id="KW-0472">Membrane</keyword>
<name>A0ABY0GX76_9PEZI</name>
<evidence type="ECO:0000256" key="1">
    <source>
        <dbReference type="SAM" id="MobiDB-lite"/>
    </source>
</evidence>
<keyword evidence="4" id="KW-1185">Reference proteome</keyword>
<keyword evidence="2" id="KW-1133">Transmembrane helix</keyword>
<keyword evidence="2" id="KW-0812">Transmembrane</keyword>
<evidence type="ECO:0000313" key="3">
    <source>
        <dbReference type="EMBL" id="RYO79137.1"/>
    </source>
</evidence>
<sequence>MVYATPSSPTSETEPPRIASPSSSPPSGDGDSSVGAAAGVALIVLATWVLRRRRRRRKHRHHPSPDYFGPAELPTERQHSELMGTTTPPVAELPNKPFYEVVCDDKPGYFGTPWCILRALIQQFGVELQRFGVRPDGMIMPNWSGKHERAEPETVYSVEFLLAQNNARKLAEHKTMAHEDSYEIVDNIQVHKGCEQAPTNSRNTTVVLCHF</sequence>
<gene>
    <name evidence="3" type="ORF">DL762_008304</name>
</gene>
<feature type="transmembrane region" description="Helical" evidence="2">
    <location>
        <begin position="32"/>
        <end position="50"/>
    </location>
</feature>
<protein>
    <submittedName>
        <fullName evidence="3">Uncharacterized protein</fullName>
    </submittedName>
</protein>
<comment type="caution">
    <text evidence="3">The sequence shown here is derived from an EMBL/GenBank/DDBJ whole genome shotgun (WGS) entry which is preliminary data.</text>
</comment>
<dbReference type="Proteomes" id="UP000294003">
    <property type="component" value="Unassembled WGS sequence"/>
</dbReference>
<evidence type="ECO:0000256" key="2">
    <source>
        <dbReference type="SAM" id="Phobius"/>
    </source>
</evidence>
<dbReference type="NCBIfam" id="TIGR01167">
    <property type="entry name" value="LPXTG_anchor"/>
    <property type="match status" value="1"/>
</dbReference>
<accession>A0ABY0GX76</accession>